<accession>A0A5N1JYD5</accession>
<comment type="subcellular location">
    <subcellularLocation>
        <location evidence="1">Cell membrane</location>
        <topology evidence="1">Multi-pass membrane protein</topology>
    </subcellularLocation>
</comment>
<proteinExistence type="predicted"/>
<evidence type="ECO:0000256" key="5">
    <source>
        <dbReference type="ARBA" id="ARBA00023136"/>
    </source>
</evidence>
<evidence type="ECO:0000256" key="6">
    <source>
        <dbReference type="SAM" id="Phobius"/>
    </source>
</evidence>
<keyword evidence="5 6" id="KW-0472">Membrane</keyword>
<comment type="caution">
    <text evidence="8">The sequence shown here is derived from an EMBL/GenBank/DDBJ whole genome shotgun (WGS) entry which is preliminary data.</text>
</comment>
<name>A0A5N1JYD5_9HYPH</name>
<dbReference type="CDD" id="cd01127">
    <property type="entry name" value="TrwB_TraG_TraD_VirD4"/>
    <property type="match status" value="1"/>
</dbReference>
<dbReference type="InterPro" id="IPR019476">
    <property type="entry name" value="T4SS_TraD_DNA-bd"/>
</dbReference>
<evidence type="ECO:0000259" key="7">
    <source>
        <dbReference type="Pfam" id="PF10412"/>
    </source>
</evidence>
<dbReference type="AlphaFoldDB" id="A0A5N1JYD5"/>
<dbReference type="PANTHER" id="PTHR37937">
    <property type="entry name" value="CONJUGATIVE TRANSFER: DNA TRANSPORT"/>
    <property type="match status" value="1"/>
</dbReference>
<dbReference type="Pfam" id="PF10412">
    <property type="entry name" value="TrwB_AAD_bind"/>
    <property type="match status" value="1"/>
</dbReference>
<protein>
    <submittedName>
        <fullName evidence="8">Type IV secretion system DNA-binding domain-containing protein</fullName>
    </submittedName>
</protein>
<sequence>MLIAVHGGVPPARMFHYQVLMAMPMIGFLALGVLALWYHLLRRRTCIILSGLSIGGMRDLLLAADYEQKKSRYPNVSGLHMFNGWKLSLGRETRHFNIIGAIGGGKTILMTRMIHAAIKRNDKVLIFDQKGDYTKCVPPNLVAGERHQPLLLAPQDCRSAVWNIAADLEVAQEAIELANRLVVESSNRFFSDSARAVLSVCIIKLMATKPKQWTWAELLQETRQDNDTLLATALKYSRGTNLFLEADFRQMMSTRGTLEAQMGMLNMLASAWPSYEGRQLFSIRGWLRDTTRFGTVIIRHDGQFSTLSDAWIAALYAIAINTVTDSKSLGDDELRRIWFFLDEWAQLPHIQQFQTFITVGRSKGVCVVLGLQDAAQVSQKYGQDALKTLMASVGTTLIVQVNHGETALTLERYFGKTIYVIWKRKPFGARGEHQWVDERHEEAPYKSTEFSTLLGTDSEGVRCLVSGLGHHLYKVCVPHDKRVWVQHRAASVPASWTTHFKIEGALDNDREIAAYISKLRQRHSQSRQE</sequence>
<keyword evidence="4 6" id="KW-1133">Transmembrane helix</keyword>
<keyword evidence="8" id="KW-0238">DNA-binding</keyword>
<dbReference type="PANTHER" id="PTHR37937:SF1">
    <property type="entry name" value="CONJUGATIVE TRANSFER: DNA TRANSPORT"/>
    <property type="match status" value="1"/>
</dbReference>
<keyword evidence="3 6" id="KW-0812">Transmembrane</keyword>
<feature type="domain" description="Type IV secretion system coupling protein TraD DNA-binding" evidence="7">
    <location>
        <begin position="87"/>
        <end position="416"/>
    </location>
</feature>
<dbReference type="Gene3D" id="3.40.50.300">
    <property type="entry name" value="P-loop containing nucleotide triphosphate hydrolases"/>
    <property type="match status" value="2"/>
</dbReference>
<dbReference type="SUPFAM" id="SSF52540">
    <property type="entry name" value="P-loop containing nucleoside triphosphate hydrolases"/>
    <property type="match status" value="1"/>
</dbReference>
<dbReference type="RefSeq" id="WP_151093464.1">
    <property type="nucleotide sequence ID" value="NZ_VYXQ01000008.1"/>
</dbReference>
<dbReference type="GO" id="GO:0003677">
    <property type="term" value="F:DNA binding"/>
    <property type="evidence" value="ECO:0007669"/>
    <property type="project" value="UniProtKB-KW"/>
</dbReference>
<reference evidence="8 9" key="1">
    <citation type="submission" date="2019-09" db="EMBL/GenBank/DDBJ databases">
        <title>Biological control of the noxious weed angled onion (Allium triquetrum) thwarted by endophytic bacteria in Victoria, Australia.</title>
        <authorList>
            <person name="Tehranchian P."/>
            <person name="Adair R.J."/>
            <person name="Van T.H."/>
            <person name="Morrison P.D."/>
            <person name="Williams H."/>
            <person name="Lawrie A.C."/>
        </authorList>
    </citation>
    <scope>NUCLEOTIDE SEQUENCE [LARGE SCALE GENOMIC DNA]</scope>
    <source>
        <strain evidence="8 9">RPTAtOch1</strain>
    </source>
</reference>
<dbReference type="Proteomes" id="UP000327108">
    <property type="component" value="Unassembled WGS sequence"/>
</dbReference>
<dbReference type="InterPro" id="IPR051539">
    <property type="entry name" value="T4SS-coupling_protein"/>
</dbReference>
<evidence type="ECO:0000313" key="9">
    <source>
        <dbReference type="Proteomes" id="UP000327108"/>
    </source>
</evidence>
<dbReference type="GO" id="GO:0005886">
    <property type="term" value="C:plasma membrane"/>
    <property type="evidence" value="ECO:0007669"/>
    <property type="project" value="UniProtKB-SubCell"/>
</dbReference>
<keyword evidence="9" id="KW-1185">Reference proteome</keyword>
<evidence type="ECO:0000256" key="2">
    <source>
        <dbReference type="ARBA" id="ARBA00022475"/>
    </source>
</evidence>
<dbReference type="InterPro" id="IPR027417">
    <property type="entry name" value="P-loop_NTPase"/>
</dbReference>
<evidence type="ECO:0000313" key="8">
    <source>
        <dbReference type="EMBL" id="KAA9368350.1"/>
    </source>
</evidence>
<evidence type="ECO:0000256" key="3">
    <source>
        <dbReference type="ARBA" id="ARBA00022692"/>
    </source>
</evidence>
<evidence type="ECO:0000256" key="1">
    <source>
        <dbReference type="ARBA" id="ARBA00004651"/>
    </source>
</evidence>
<keyword evidence="2" id="KW-1003">Cell membrane</keyword>
<evidence type="ECO:0000256" key="4">
    <source>
        <dbReference type="ARBA" id="ARBA00022989"/>
    </source>
</evidence>
<gene>
    <name evidence="8" type="ORF">F3W84_10705</name>
</gene>
<dbReference type="EMBL" id="VYXQ01000008">
    <property type="protein sequence ID" value="KAA9368350.1"/>
    <property type="molecule type" value="Genomic_DNA"/>
</dbReference>
<feature type="transmembrane region" description="Helical" evidence="6">
    <location>
        <begin position="20"/>
        <end position="40"/>
    </location>
</feature>
<organism evidence="8 9">
    <name type="scientific">Ochrobactrum quorumnocens</name>
    <dbReference type="NCBI Taxonomy" id="271865"/>
    <lineage>
        <taxon>Bacteria</taxon>
        <taxon>Pseudomonadati</taxon>
        <taxon>Pseudomonadota</taxon>
        <taxon>Alphaproteobacteria</taxon>
        <taxon>Hyphomicrobiales</taxon>
        <taxon>Brucellaceae</taxon>
        <taxon>Brucella/Ochrobactrum group</taxon>
        <taxon>Ochrobactrum</taxon>
    </lineage>
</organism>